<dbReference type="InterPro" id="IPR007863">
    <property type="entry name" value="Peptidase_M16_C"/>
</dbReference>
<gene>
    <name evidence="2" type="ORF">F1B92_05195</name>
</gene>
<dbReference type="GO" id="GO:0046872">
    <property type="term" value="F:metal ion binding"/>
    <property type="evidence" value="ECO:0007669"/>
    <property type="project" value="InterPro"/>
</dbReference>
<dbReference type="EMBL" id="VWSJ01000018">
    <property type="protein sequence ID" value="MSN96565.1"/>
    <property type="molecule type" value="Genomic_DNA"/>
</dbReference>
<organism evidence="2 3">
    <name type="scientific">Campylobacter portucalensis</name>
    <dbReference type="NCBI Taxonomy" id="2608384"/>
    <lineage>
        <taxon>Bacteria</taxon>
        <taxon>Pseudomonadati</taxon>
        <taxon>Campylobacterota</taxon>
        <taxon>Epsilonproteobacteria</taxon>
        <taxon>Campylobacterales</taxon>
        <taxon>Campylobacteraceae</taxon>
        <taxon>Campylobacter</taxon>
    </lineage>
</organism>
<dbReference type="Pfam" id="PF05193">
    <property type="entry name" value="Peptidase_M16_C"/>
    <property type="match status" value="1"/>
</dbReference>
<accession>A0A6L5WKN6</accession>
<dbReference type="SUPFAM" id="SSF63411">
    <property type="entry name" value="LuxS/MPP-like metallohydrolase"/>
    <property type="match status" value="2"/>
</dbReference>
<dbReference type="InterPro" id="IPR050361">
    <property type="entry name" value="MPP/UQCRC_Complex"/>
</dbReference>
<reference evidence="2 3" key="2">
    <citation type="submission" date="2020-03" db="EMBL/GenBank/DDBJ databases">
        <title>Campylobacter portucalensis sp. nov., a new species of Campylobacter isolated from the reproductive tract of bulls.</title>
        <authorList>
            <person name="Silva M.F."/>
            <person name="Pereira G."/>
            <person name="Carneiro C."/>
            <person name="Hemphill A."/>
            <person name="Mateus L."/>
            <person name="Lopes-Da-Costa L."/>
            <person name="Silva E."/>
        </authorList>
    </citation>
    <scope>NUCLEOTIDE SEQUENCE [LARGE SCALE GENOMIC DNA]</scope>
    <source>
        <strain evidence="2 3">FMV-PI01</strain>
    </source>
</reference>
<dbReference type="RefSeq" id="WP_154570832.1">
    <property type="nucleotide sequence ID" value="NZ_VWSJ01000018.1"/>
</dbReference>
<proteinExistence type="predicted"/>
<reference evidence="2 3" key="1">
    <citation type="submission" date="2019-09" db="EMBL/GenBank/DDBJ databases">
        <authorList>
            <person name="Silva M."/>
            <person name="Pereira G."/>
            <person name="Lopes-Da-Costa L."/>
            <person name="Silva E."/>
        </authorList>
    </citation>
    <scope>NUCLEOTIDE SEQUENCE [LARGE SCALE GENOMIC DNA]</scope>
    <source>
        <strain evidence="2 3">FMV-PI01</strain>
    </source>
</reference>
<feature type="domain" description="Peptidase M16 C-terminal" evidence="1">
    <location>
        <begin position="166"/>
        <end position="336"/>
    </location>
</feature>
<dbReference type="PANTHER" id="PTHR11851">
    <property type="entry name" value="METALLOPROTEASE"/>
    <property type="match status" value="1"/>
</dbReference>
<evidence type="ECO:0000313" key="2">
    <source>
        <dbReference type="EMBL" id="MSN96565.1"/>
    </source>
</evidence>
<dbReference type="PANTHER" id="PTHR11851:SF225">
    <property type="entry name" value="NON-PEPTIDASE HOMOLOG YMXG"/>
    <property type="match status" value="1"/>
</dbReference>
<sequence length="406" mass="46629">MKKINLNYKNIEIPLLYEFDNSMPVVNFKLVFRASGICSEKKYGLAKICAKILSEGTKTLGVGKFCKDLEIKAIDIHSYVGFEAFGIEINSLKEHFDYAFLKLCELLKDPNFDEKILGKLKEQTLAEILVNENDFDYLAKTNLDALLHSNSRYIAPLIGLPESIQDINLNDIKDFLDLLNLENLYIVLAGDVDEKSINFNEILDVFKNGKKRNLEFIKTSDLCTKNEIKKQSEQAYIYFGAPFYVENSDKFMANVATFILGSSGFGSRLMEEIRVKQGLAYSVYARSDFNLSLSKIWGYMQTKNENKQGAINLIKSEFEKFVKDGVSDEEFMQAKNFLLGNVPLQKETMFQRVAIRQNEFYQGLEFGEFERNLERIRDLSLDELNEFIKSHNEILKLSFAVISNNN</sequence>
<name>A0A6L5WKN6_9BACT</name>
<dbReference type="AlphaFoldDB" id="A0A6L5WKN6"/>
<keyword evidence="3" id="KW-1185">Reference proteome</keyword>
<dbReference type="Gene3D" id="3.30.830.10">
    <property type="entry name" value="Metalloenzyme, LuxS/M16 peptidase-like"/>
    <property type="match status" value="2"/>
</dbReference>
<evidence type="ECO:0000313" key="3">
    <source>
        <dbReference type="Proteomes" id="UP000476338"/>
    </source>
</evidence>
<dbReference type="Proteomes" id="UP000476338">
    <property type="component" value="Unassembled WGS sequence"/>
</dbReference>
<comment type="caution">
    <text evidence="2">The sequence shown here is derived from an EMBL/GenBank/DDBJ whole genome shotgun (WGS) entry which is preliminary data.</text>
</comment>
<protein>
    <submittedName>
        <fullName evidence="2">Insulinase family protein</fullName>
    </submittedName>
</protein>
<dbReference type="InterPro" id="IPR011249">
    <property type="entry name" value="Metalloenz_LuxS/M16"/>
</dbReference>
<evidence type="ECO:0000259" key="1">
    <source>
        <dbReference type="Pfam" id="PF05193"/>
    </source>
</evidence>